<dbReference type="Proteomes" id="UP000518752">
    <property type="component" value="Unassembled WGS sequence"/>
</dbReference>
<reference evidence="2 3" key="1">
    <citation type="journal article" date="2020" name="ISME J.">
        <title>Uncovering the hidden diversity of litter-decomposition mechanisms in mushroom-forming fungi.</title>
        <authorList>
            <person name="Floudas D."/>
            <person name="Bentzer J."/>
            <person name="Ahren D."/>
            <person name="Johansson T."/>
            <person name="Persson P."/>
            <person name="Tunlid A."/>
        </authorList>
    </citation>
    <scope>NUCLEOTIDE SEQUENCE [LARGE SCALE GENOMIC DNA]</scope>
    <source>
        <strain evidence="2 3">CBS 406.79</strain>
    </source>
</reference>
<evidence type="ECO:0000313" key="2">
    <source>
        <dbReference type="EMBL" id="KAF5382879.1"/>
    </source>
</evidence>
<name>A0A8H5HGP5_9AGAR</name>
<accession>A0A8H5HGP5</accession>
<sequence length="111" mass="11996">MFSLTSPNPSLDMALPPRYSPASPFISASPHYSPMSPSFTPVTPLRKLSTLVSTQMPLSPRYSPISPTINLASPQYSPTSPGPSLFYTTPSGAPNGRVRRSHAYQSSPSWK</sequence>
<feature type="region of interest" description="Disordered" evidence="1">
    <location>
        <begin position="73"/>
        <end position="111"/>
    </location>
</feature>
<proteinExistence type="predicted"/>
<dbReference type="AlphaFoldDB" id="A0A8H5HGP5"/>
<keyword evidence="3" id="KW-1185">Reference proteome</keyword>
<evidence type="ECO:0000313" key="3">
    <source>
        <dbReference type="Proteomes" id="UP000518752"/>
    </source>
</evidence>
<gene>
    <name evidence="2" type="ORF">D9757_007305</name>
</gene>
<protein>
    <submittedName>
        <fullName evidence="2">Uncharacterized protein</fullName>
    </submittedName>
</protein>
<comment type="caution">
    <text evidence="2">The sequence shown here is derived from an EMBL/GenBank/DDBJ whole genome shotgun (WGS) entry which is preliminary data.</text>
</comment>
<evidence type="ECO:0000256" key="1">
    <source>
        <dbReference type="SAM" id="MobiDB-lite"/>
    </source>
</evidence>
<dbReference type="EMBL" id="JAACJN010000050">
    <property type="protein sequence ID" value="KAF5382879.1"/>
    <property type="molecule type" value="Genomic_DNA"/>
</dbReference>
<organism evidence="2 3">
    <name type="scientific">Collybiopsis confluens</name>
    <dbReference type="NCBI Taxonomy" id="2823264"/>
    <lineage>
        <taxon>Eukaryota</taxon>
        <taxon>Fungi</taxon>
        <taxon>Dikarya</taxon>
        <taxon>Basidiomycota</taxon>
        <taxon>Agaricomycotina</taxon>
        <taxon>Agaricomycetes</taxon>
        <taxon>Agaricomycetidae</taxon>
        <taxon>Agaricales</taxon>
        <taxon>Marasmiineae</taxon>
        <taxon>Omphalotaceae</taxon>
        <taxon>Collybiopsis</taxon>
    </lineage>
</organism>